<evidence type="ECO:0000259" key="11">
    <source>
        <dbReference type="Pfam" id="PF07715"/>
    </source>
</evidence>
<gene>
    <name evidence="12" type="ORF">DCO56_09640</name>
</gene>
<dbReference type="InterPro" id="IPR039426">
    <property type="entry name" value="TonB-dep_rcpt-like"/>
</dbReference>
<comment type="similarity">
    <text evidence="8 9">Belongs to the TonB-dependent receptor family.</text>
</comment>
<dbReference type="OrthoDB" id="9768177at2"/>
<dbReference type="RefSeq" id="WP_108633522.1">
    <property type="nucleotide sequence ID" value="NZ_QCXX01000002.1"/>
</dbReference>
<evidence type="ECO:0000256" key="2">
    <source>
        <dbReference type="ARBA" id="ARBA00022448"/>
    </source>
</evidence>
<evidence type="ECO:0000256" key="7">
    <source>
        <dbReference type="ARBA" id="ARBA00023237"/>
    </source>
</evidence>
<dbReference type="Pfam" id="PF00593">
    <property type="entry name" value="TonB_dep_Rec_b-barrel"/>
    <property type="match status" value="1"/>
</dbReference>
<evidence type="ECO:0000256" key="5">
    <source>
        <dbReference type="ARBA" id="ARBA00023077"/>
    </source>
</evidence>
<comment type="subcellular location">
    <subcellularLocation>
        <location evidence="1 8">Cell outer membrane</location>
        <topology evidence="1 8">Multi-pass membrane protein</topology>
    </subcellularLocation>
</comment>
<dbReference type="NCBIfam" id="TIGR04056">
    <property type="entry name" value="OMP_RagA_SusC"/>
    <property type="match status" value="1"/>
</dbReference>
<protein>
    <submittedName>
        <fullName evidence="12">SusC/RagA family TonB-linked outer membrane protein</fullName>
    </submittedName>
</protein>
<dbReference type="SUPFAM" id="SSF49464">
    <property type="entry name" value="Carboxypeptidase regulatory domain-like"/>
    <property type="match status" value="1"/>
</dbReference>
<dbReference type="InterPro" id="IPR008969">
    <property type="entry name" value="CarboxyPept-like_regulatory"/>
</dbReference>
<evidence type="ECO:0000256" key="9">
    <source>
        <dbReference type="RuleBase" id="RU003357"/>
    </source>
</evidence>
<evidence type="ECO:0000259" key="10">
    <source>
        <dbReference type="Pfam" id="PF00593"/>
    </source>
</evidence>
<dbReference type="InterPro" id="IPR000531">
    <property type="entry name" value="Beta-barrel_TonB"/>
</dbReference>
<keyword evidence="4 8" id="KW-0812">Transmembrane</keyword>
<dbReference type="InterPro" id="IPR012910">
    <property type="entry name" value="Plug_dom"/>
</dbReference>
<evidence type="ECO:0000256" key="4">
    <source>
        <dbReference type="ARBA" id="ARBA00022692"/>
    </source>
</evidence>
<evidence type="ECO:0000256" key="3">
    <source>
        <dbReference type="ARBA" id="ARBA00022452"/>
    </source>
</evidence>
<name>A0A363NWM9_9SPHI</name>
<feature type="domain" description="TonB-dependent receptor-like beta-barrel" evidence="10">
    <location>
        <begin position="362"/>
        <end position="820"/>
    </location>
</feature>
<comment type="caution">
    <text evidence="12">The sequence shown here is derived from an EMBL/GenBank/DDBJ whole genome shotgun (WGS) entry which is preliminary data.</text>
</comment>
<keyword evidence="7 8" id="KW-0998">Cell outer membrane</keyword>
<dbReference type="Pfam" id="PF13715">
    <property type="entry name" value="CarbopepD_reg_2"/>
    <property type="match status" value="1"/>
</dbReference>
<evidence type="ECO:0000256" key="1">
    <source>
        <dbReference type="ARBA" id="ARBA00004571"/>
    </source>
</evidence>
<dbReference type="InterPro" id="IPR036942">
    <property type="entry name" value="Beta-barrel_TonB_sf"/>
</dbReference>
<dbReference type="SUPFAM" id="SSF56935">
    <property type="entry name" value="Porins"/>
    <property type="match status" value="1"/>
</dbReference>
<dbReference type="InterPro" id="IPR037066">
    <property type="entry name" value="Plug_dom_sf"/>
</dbReference>
<dbReference type="EMBL" id="QCXX01000002">
    <property type="protein sequence ID" value="PUV25189.1"/>
    <property type="molecule type" value="Genomic_DNA"/>
</dbReference>
<evidence type="ECO:0000313" key="12">
    <source>
        <dbReference type="EMBL" id="PUV25189.1"/>
    </source>
</evidence>
<organism evidence="12 13">
    <name type="scientific">Sphingobacterium athyrii</name>
    <dbReference type="NCBI Taxonomy" id="2152717"/>
    <lineage>
        <taxon>Bacteria</taxon>
        <taxon>Pseudomonadati</taxon>
        <taxon>Bacteroidota</taxon>
        <taxon>Sphingobacteriia</taxon>
        <taxon>Sphingobacteriales</taxon>
        <taxon>Sphingobacteriaceae</taxon>
        <taxon>Sphingobacterium</taxon>
    </lineage>
</organism>
<dbReference type="Pfam" id="PF07715">
    <property type="entry name" value="Plug"/>
    <property type="match status" value="1"/>
</dbReference>
<dbReference type="Gene3D" id="2.170.130.10">
    <property type="entry name" value="TonB-dependent receptor, plug domain"/>
    <property type="match status" value="1"/>
</dbReference>
<keyword evidence="6 8" id="KW-0472">Membrane</keyword>
<dbReference type="Proteomes" id="UP000250831">
    <property type="component" value="Unassembled WGS sequence"/>
</dbReference>
<reference evidence="12 13" key="1">
    <citation type="submission" date="2018-04" db="EMBL/GenBank/DDBJ databases">
        <title>Sphingobacterium sp. M46 Genome.</title>
        <authorList>
            <person name="Cheng J."/>
            <person name="Li Y."/>
        </authorList>
    </citation>
    <scope>NUCLEOTIDE SEQUENCE [LARGE SCALE GENOMIC DNA]</scope>
    <source>
        <strain evidence="12 13">M46</strain>
    </source>
</reference>
<feature type="domain" description="TonB-dependent receptor plug" evidence="11">
    <location>
        <begin position="125"/>
        <end position="230"/>
    </location>
</feature>
<keyword evidence="3 8" id="KW-1134">Transmembrane beta strand</keyword>
<evidence type="ECO:0000256" key="8">
    <source>
        <dbReference type="PROSITE-ProRule" id="PRU01360"/>
    </source>
</evidence>
<dbReference type="PROSITE" id="PS52016">
    <property type="entry name" value="TONB_DEPENDENT_REC_3"/>
    <property type="match status" value="1"/>
</dbReference>
<keyword evidence="2 8" id="KW-0813">Transport</keyword>
<dbReference type="NCBIfam" id="TIGR04057">
    <property type="entry name" value="SusC_RagA_signa"/>
    <property type="match status" value="1"/>
</dbReference>
<proteinExistence type="inferred from homology"/>
<dbReference type="Gene3D" id="2.60.40.1120">
    <property type="entry name" value="Carboxypeptidase-like, regulatory domain"/>
    <property type="match status" value="1"/>
</dbReference>
<evidence type="ECO:0000313" key="13">
    <source>
        <dbReference type="Proteomes" id="UP000250831"/>
    </source>
</evidence>
<accession>A0A363NWM9</accession>
<keyword evidence="13" id="KW-1185">Reference proteome</keyword>
<dbReference type="AlphaFoldDB" id="A0A363NWM9"/>
<dbReference type="Gene3D" id="2.40.170.20">
    <property type="entry name" value="TonB-dependent receptor, beta-barrel domain"/>
    <property type="match status" value="1"/>
</dbReference>
<dbReference type="InterPro" id="IPR023997">
    <property type="entry name" value="TonB-dep_OMP_SusC/RagA_CS"/>
</dbReference>
<evidence type="ECO:0000256" key="6">
    <source>
        <dbReference type="ARBA" id="ARBA00023136"/>
    </source>
</evidence>
<dbReference type="InterPro" id="IPR023996">
    <property type="entry name" value="TonB-dep_OMP_SusC/RagA"/>
</dbReference>
<sequence>MSFRNAKEKWINWYGLVIFTGVLFPSQGYAQAQPGLKGRVEDQQGKPLSGVSVYSKSTAKGAVTTNDGEFTIPSAAADTLTFSFIGYDTQKVGVGGRSNLVIKLIPNNEQLSEVVVIGYGQQRKGDLTSSVATVTSENFVKAPVQDAGQLLQGKVAGLSVGTTSGNPTGGSQILLRGNTTLFGANSDPLVIIDGIPGTLNTVAPEDIESIDVLKDGSAAAIYGVRGTNGVIIITTKRAKGQETNVIDYAGSVSTQSILRQPQLLTATDYRRQIKEGTRDASWDLGSDTDWLKEISQTPLTHIHNLTFRGGSSKTNYLASANYRYLEGILKRSDNETFSGRIDVNHSMLDNKLKFNLSLLNQTNSFTQTQDGGTFNGYTYRQALIFNPTSPVYNDKGDWFEQPSNFNYENPLARLYESDGQTRSVNSRMAGTITYNPIADLKLSSLFSYSRNNITAGYSETKNHISNLRDSRNGYAALGNRLIIDRLMELTAEYTKTIGKHRGSILAGYGYQENENSSSFIQNWDFPTDVFGYNNIGLGNAIKDGKGAIGSDKFETNLISFFGRLTYSYDDRYLLLASVRHEGASQLVGAKSPWGTFSAISGGWRISNESFMEDQTVFDDLKLRAGYGVTGNPPSNLFLGQAQLGYGGYIYSNGHWVQSLGPTSNPNPNIRWEEKRESNFGLDFSLLKGLVSGNIDYYIRDIKGLLYDYQVPSPPNLVTTTRANVGTMRNNGIEVLLNIAPVRKPNFEWNTSLLFSTNTNKLKSLSNELYQTTNDYFTTGGTGEPIQTFTNIVYIGQQIGDFYGFKVVDIDDSGKWIYEGADAARVAYNDFGHTFEDKKVLGNGLPKYYAGWNNNFRYKNIDLSVTMRGAFDYQILNFQRMYLENPSLQNYNRLASSEDLVFGKAKLTAPLEFNSYYIEDGDHWKIDNITLGYTFRNMKSKWLNNARIYASSLNTFVITGYKGIDPEVNRLGLAPGNDDRDKYPTTRTFTFGVNVSF</sequence>
<dbReference type="GO" id="GO:0009279">
    <property type="term" value="C:cell outer membrane"/>
    <property type="evidence" value="ECO:0007669"/>
    <property type="project" value="UniProtKB-SubCell"/>
</dbReference>
<keyword evidence="5 9" id="KW-0798">TonB box</keyword>